<dbReference type="Proteomes" id="UP000265160">
    <property type="component" value="LG18"/>
</dbReference>
<keyword evidence="3 9" id="KW-0812">Transmembrane</keyword>
<feature type="transmembrane region" description="Helical" evidence="9">
    <location>
        <begin position="24"/>
        <end position="48"/>
    </location>
</feature>
<evidence type="ECO:0000256" key="5">
    <source>
        <dbReference type="ARBA" id="ARBA00023065"/>
    </source>
</evidence>
<dbReference type="InterPro" id="IPR003930">
    <property type="entry name" value="K_chnl_Ca-activ_BK_bsu"/>
</dbReference>
<name>A0A3P9BHB9_9CICH</name>
<evidence type="ECO:0000256" key="3">
    <source>
        <dbReference type="ARBA" id="ARBA00022692"/>
    </source>
</evidence>
<evidence type="ECO:0000256" key="4">
    <source>
        <dbReference type="ARBA" id="ARBA00022989"/>
    </source>
</evidence>
<sequence length="308" mass="34552">MACYHAKWRLAQTTRIFKHSLTELLAWLIFLKYWLHFVVFHFIFITYITLNTFCMPGEFCHTMVAQDRDRSRGADGHGEQGIRTQVPGASVGEDRAILLGCTMMAFSVLMFFVVGITMIKPFVNSGWDDGNASCVLQKSEILEEWVDCRGVSTVPCLKATVTVYFNGSTEEAVLHLNEDSVLLATECFYMPKCQMDRKALQDQVQKVNGSLDSLLGNNTACLTDQTRYPNHAILRRKYTLQMVLFALLWPCILLGGGALLVGLVKLTQCLAHLSTEVISEAAGSRLTSRYTQGKLYRLLRRSSAQSPS</sequence>
<evidence type="ECO:0000256" key="2">
    <source>
        <dbReference type="ARBA" id="ARBA00022448"/>
    </source>
</evidence>
<comment type="subcellular location">
    <subcellularLocation>
        <location evidence="1">Membrane</location>
        <topology evidence="1">Multi-pass membrane protein</topology>
    </subcellularLocation>
</comment>
<dbReference type="GO" id="GO:0015459">
    <property type="term" value="F:potassium channel regulator activity"/>
    <property type="evidence" value="ECO:0007669"/>
    <property type="project" value="TreeGrafter"/>
</dbReference>
<evidence type="ECO:0000313" key="10">
    <source>
        <dbReference type="Ensembl" id="ENSMZEP00005009268.1"/>
    </source>
</evidence>
<protein>
    <submittedName>
        <fullName evidence="10">Potassium calcium-activated channel subfamily M regulatory beta subunit 3</fullName>
    </submittedName>
</protein>
<dbReference type="GO" id="GO:0005513">
    <property type="term" value="P:detection of calcium ion"/>
    <property type="evidence" value="ECO:0007669"/>
    <property type="project" value="TreeGrafter"/>
</dbReference>
<keyword evidence="4 9" id="KW-1133">Transmembrane helix</keyword>
<dbReference type="PANTHER" id="PTHR10258:SF4">
    <property type="entry name" value="CALCIUM-ACTIVATED POTASSIUM CHANNEL SUBUNIT BETA-3"/>
    <property type="match status" value="1"/>
</dbReference>
<evidence type="ECO:0000256" key="7">
    <source>
        <dbReference type="ARBA" id="ARBA00023180"/>
    </source>
</evidence>
<evidence type="ECO:0000256" key="6">
    <source>
        <dbReference type="ARBA" id="ARBA00023136"/>
    </source>
</evidence>
<evidence type="ECO:0000313" key="11">
    <source>
        <dbReference type="Proteomes" id="UP000265160"/>
    </source>
</evidence>
<keyword evidence="8" id="KW-0407">Ion channel</keyword>
<dbReference type="GO" id="GO:0008076">
    <property type="term" value="C:voltage-gated potassium channel complex"/>
    <property type="evidence" value="ECO:0007669"/>
    <property type="project" value="TreeGrafter"/>
</dbReference>
<feature type="transmembrane region" description="Helical" evidence="9">
    <location>
        <begin position="96"/>
        <end position="119"/>
    </location>
</feature>
<proteinExistence type="predicted"/>
<dbReference type="STRING" id="106582.ENSMZEP00005009268"/>
<dbReference type="Pfam" id="PF03185">
    <property type="entry name" value="CaKB"/>
    <property type="match status" value="1"/>
</dbReference>
<reference evidence="10" key="3">
    <citation type="submission" date="2025-09" db="UniProtKB">
        <authorList>
            <consortium name="Ensembl"/>
        </authorList>
    </citation>
    <scope>IDENTIFICATION</scope>
</reference>
<reference evidence="10" key="2">
    <citation type="submission" date="2025-08" db="UniProtKB">
        <authorList>
            <consortium name="Ensembl"/>
        </authorList>
    </citation>
    <scope>IDENTIFICATION</scope>
</reference>
<feature type="transmembrane region" description="Helical" evidence="9">
    <location>
        <begin position="243"/>
        <end position="264"/>
    </location>
</feature>
<reference evidence="10 11" key="1">
    <citation type="journal article" date="2014" name="Nature">
        <title>The genomic substrate for adaptive radiation in African cichlid fish.</title>
        <authorList>
            <person name="Brawand D."/>
            <person name="Wagner C.E."/>
            <person name="Li Y.I."/>
            <person name="Malinsky M."/>
            <person name="Keller I."/>
            <person name="Fan S."/>
            <person name="Simakov O."/>
            <person name="Ng A.Y."/>
            <person name="Lim Z.W."/>
            <person name="Bezault E."/>
            <person name="Turner-Maier J."/>
            <person name="Johnson J."/>
            <person name="Alcazar R."/>
            <person name="Noh H.J."/>
            <person name="Russell P."/>
            <person name="Aken B."/>
            <person name="Alfoldi J."/>
            <person name="Amemiya C."/>
            <person name="Azzouzi N."/>
            <person name="Baroiller J.F."/>
            <person name="Barloy-Hubler F."/>
            <person name="Berlin A."/>
            <person name="Bloomquist R."/>
            <person name="Carleton K.L."/>
            <person name="Conte M.A."/>
            <person name="D'Cotta H."/>
            <person name="Eshel O."/>
            <person name="Gaffney L."/>
            <person name="Galibert F."/>
            <person name="Gante H.F."/>
            <person name="Gnerre S."/>
            <person name="Greuter L."/>
            <person name="Guyon R."/>
            <person name="Haddad N.S."/>
            <person name="Haerty W."/>
            <person name="Harris R.M."/>
            <person name="Hofmann H.A."/>
            <person name="Hourlier T."/>
            <person name="Hulata G."/>
            <person name="Jaffe D.B."/>
            <person name="Lara M."/>
            <person name="Lee A.P."/>
            <person name="MacCallum I."/>
            <person name="Mwaiko S."/>
            <person name="Nikaido M."/>
            <person name="Nishihara H."/>
            <person name="Ozouf-Costaz C."/>
            <person name="Penman D.J."/>
            <person name="Przybylski D."/>
            <person name="Rakotomanga M."/>
            <person name="Renn S.C.P."/>
            <person name="Ribeiro F.J."/>
            <person name="Ron M."/>
            <person name="Salzburger W."/>
            <person name="Sanchez-Pulido L."/>
            <person name="Santos M.E."/>
            <person name="Searle S."/>
            <person name="Sharpe T."/>
            <person name="Swofford R."/>
            <person name="Tan F.J."/>
            <person name="Williams L."/>
            <person name="Young S."/>
            <person name="Yin S."/>
            <person name="Okada N."/>
            <person name="Kocher T.D."/>
            <person name="Miska E.A."/>
            <person name="Lander E.S."/>
            <person name="Venkatesh B."/>
            <person name="Fernald R.D."/>
            <person name="Meyer A."/>
            <person name="Ponting C.P."/>
            <person name="Streelman J.T."/>
            <person name="Lindblad-Toh K."/>
            <person name="Seehausen O."/>
            <person name="Di Palma F."/>
        </authorList>
    </citation>
    <scope>NUCLEOTIDE SEQUENCE</scope>
</reference>
<evidence type="ECO:0000256" key="1">
    <source>
        <dbReference type="ARBA" id="ARBA00004141"/>
    </source>
</evidence>
<evidence type="ECO:0000256" key="9">
    <source>
        <dbReference type="SAM" id="Phobius"/>
    </source>
</evidence>
<dbReference type="Ensembl" id="ENSMZET00005009618.1">
    <property type="protein sequence ID" value="ENSMZEP00005009268.1"/>
    <property type="gene ID" value="ENSMZEG00005007029.1"/>
</dbReference>
<keyword evidence="2" id="KW-0813">Transport</keyword>
<organism evidence="10 11">
    <name type="scientific">Maylandia zebra</name>
    <name type="common">zebra mbuna</name>
    <dbReference type="NCBI Taxonomy" id="106582"/>
    <lineage>
        <taxon>Eukaryota</taxon>
        <taxon>Metazoa</taxon>
        <taxon>Chordata</taxon>
        <taxon>Craniata</taxon>
        <taxon>Vertebrata</taxon>
        <taxon>Euteleostomi</taxon>
        <taxon>Actinopterygii</taxon>
        <taxon>Neopterygii</taxon>
        <taxon>Teleostei</taxon>
        <taxon>Neoteleostei</taxon>
        <taxon>Acanthomorphata</taxon>
        <taxon>Ovalentaria</taxon>
        <taxon>Cichlomorphae</taxon>
        <taxon>Cichliformes</taxon>
        <taxon>Cichlidae</taxon>
        <taxon>African cichlids</taxon>
        <taxon>Pseudocrenilabrinae</taxon>
        <taxon>Haplochromini</taxon>
        <taxon>Maylandia</taxon>
        <taxon>Maylandia zebra complex</taxon>
    </lineage>
</organism>
<keyword evidence="5" id="KW-0406">Ion transport</keyword>
<dbReference type="GO" id="GO:0015269">
    <property type="term" value="F:calcium-activated potassium channel activity"/>
    <property type="evidence" value="ECO:0007669"/>
    <property type="project" value="InterPro"/>
</dbReference>
<accession>A0A3P9BHB9</accession>
<dbReference type="AlphaFoldDB" id="A0A3P9BHB9"/>
<keyword evidence="7" id="KW-0325">Glycoprotein</keyword>
<evidence type="ECO:0000256" key="8">
    <source>
        <dbReference type="ARBA" id="ARBA00023303"/>
    </source>
</evidence>
<keyword evidence="6 9" id="KW-0472">Membrane</keyword>
<dbReference type="PANTHER" id="PTHR10258">
    <property type="entry name" value="CALCIUM-ACTIVATED POTASSIUM CHANNEL SUBUNIT BETA"/>
    <property type="match status" value="1"/>
</dbReference>
<keyword evidence="11" id="KW-1185">Reference proteome</keyword>
<dbReference type="GeneTree" id="ENSGT00950000183039"/>